<name>A0A5C6W5Z4_9BACI</name>
<dbReference type="SUPFAM" id="SSF48452">
    <property type="entry name" value="TPR-like"/>
    <property type="match status" value="1"/>
</dbReference>
<evidence type="ECO:0000313" key="3">
    <source>
        <dbReference type="Proteomes" id="UP000321363"/>
    </source>
</evidence>
<dbReference type="AlphaFoldDB" id="A0A5C6W5Z4"/>
<dbReference type="OrthoDB" id="9790530at2"/>
<keyword evidence="3" id="KW-1185">Reference proteome</keyword>
<protein>
    <recommendedName>
        <fullName evidence="1">YprB ribonuclease H-like domain-containing protein</fullName>
    </recommendedName>
</protein>
<dbReference type="EMBL" id="VOQF01000001">
    <property type="protein sequence ID" value="TXC93241.1"/>
    <property type="molecule type" value="Genomic_DNA"/>
</dbReference>
<dbReference type="SUPFAM" id="SSF53098">
    <property type="entry name" value="Ribonuclease H-like"/>
    <property type="match status" value="1"/>
</dbReference>
<proteinExistence type="predicted"/>
<dbReference type="Proteomes" id="UP000321363">
    <property type="component" value="Unassembled WGS sequence"/>
</dbReference>
<gene>
    <name evidence="2" type="ORF">FS935_03345</name>
</gene>
<dbReference type="InterPro" id="IPR011990">
    <property type="entry name" value="TPR-like_helical_dom_sf"/>
</dbReference>
<sequence length="421" mass="48590">MSLKNKLNRLKQNIVRENDLPVQQENKDSSSQNDLKWKEHNIEICHFEGQTCFIREVIYPLNFKHGHYQLGDFHEIVGLWNKSDSVHPLSSKGHKSSELFFFDTETTGLGGGVGNTIFLLGQAQVFHDRVVIRQYLLPQPGNEIALYNCFLKDINSKTLVTYNGKAFDWPQVKTRHTLIRNSVPSLPAFGHFDLFHAARRLWKNELESVRLSKVETDILGIKRENDVPGYLAPMIYFQFVKQQQPEIISGVLKHNEIDVLSLITLYIHLSLIILETDQKASGEEHYEIARWLDYVGDNKSAISAYKSLLNKKSNKEDQALLALSMHYKRQQNWDVAVMVWEEIISMNRSGTQEKAAIELAKYYEHKVKNYKKAILYSEMVYKLINECGDSKKTNDTEISKRLNRLKIKYAKNIPRASAGSE</sequence>
<feature type="domain" description="YprB ribonuclease H-like" evidence="1">
    <location>
        <begin position="101"/>
        <end position="269"/>
    </location>
</feature>
<reference evidence="2 3" key="1">
    <citation type="journal article" date="2005" name="Int. J. Syst. Evol. Microbiol.">
        <title>Bacillus litoralis sp. nov., isolated from a tidal flat of the Yellow Sea in Korea.</title>
        <authorList>
            <person name="Yoon J.H."/>
            <person name="Oh T.K."/>
        </authorList>
    </citation>
    <scope>NUCLEOTIDE SEQUENCE [LARGE SCALE GENOMIC DNA]</scope>
    <source>
        <strain evidence="2 3">SW-211</strain>
    </source>
</reference>
<dbReference type="Pfam" id="PF13482">
    <property type="entry name" value="RNase_H_2"/>
    <property type="match status" value="1"/>
</dbReference>
<dbReference type="PANTHER" id="PTHR38462:SF1">
    <property type="entry name" value="YPRB RIBONUCLEASE H-LIKE DOMAIN-CONTAINING PROTEIN"/>
    <property type="match status" value="1"/>
</dbReference>
<evidence type="ECO:0000313" key="2">
    <source>
        <dbReference type="EMBL" id="TXC93241.1"/>
    </source>
</evidence>
<dbReference type="InterPro" id="IPR038720">
    <property type="entry name" value="YprB_RNase_H-like_dom"/>
</dbReference>
<evidence type="ECO:0000259" key="1">
    <source>
        <dbReference type="Pfam" id="PF13482"/>
    </source>
</evidence>
<dbReference type="RefSeq" id="WP_146946332.1">
    <property type="nucleotide sequence ID" value="NZ_VOQF01000001.1"/>
</dbReference>
<dbReference type="PANTHER" id="PTHR38462">
    <property type="entry name" value="EXONUCLEASE-LIKE PROTEIN"/>
    <property type="match status" value="1"/>
</dbReference>
<accession>A0A5C6W5Z4</accession>
<dbReference type="Gene3D" id="1.25.40.10">
    <property type="entry name" value="Tetratricopeptide repeat domain"/>
    <property type="match status" value="1"/>
</dbReference>
<dbReference type="InterPro" id="IPR012337">
    <property type="entry name" value="RNaseH-like_sf"/>
</dbReference>
<comment type="caution">
    <text evidence="2">The sequence shown here is derived from an EMBL/GenBank/DDBJ whole genome shotgun (WGS) entry which is preliminary data.</text>
</comment>
<organism evidence="2 3">
    <name type="scientific">Metabacillus litoralis</name>
    <dbReference type="NCBI Taxonomy" id="152268"/>
    <lineage>
        <taxon>Bacteria</taxon>
        <taxon>Bacillati</taxon>
        <taxon>Bacillota</taxon>
        <taxon>Bacilli</taxon>
        <taxon>Bacillales</taxon>
        <taxon>Bacillaceae</taxon>
        <taxon>Metabacillus</taxon>
    </lineage>
</organism>